<evidence type="ECO:0000256" key="1">
    <source>
        <dbReference type="ARBA" id="ARBA00004604"/>
    </source>
</evidence>
<dbReference type="PANTHER" id="PTHR12933">
    <property type="entry name" value="ORF PROTEIN-RELATED"/>
    <property type="match status" value="1"/>
</dbReference>
<dbReference type="EMBL" id="CAJOBC010000089">
    <property type="protein sequence ID" value="CAF3534773.1"/>
    <property type="molecule type" value="Genomic_DNA"/>
</dbReference>
<evidence type="ECO:0000259" key="8">
    <source>
        <dbReference type="Pfam" id="PF22916"/>
    </source>
</evidence>
<gene>
    <name evidence="10" type="ORF">GPM918_LOCUS1039</name>
    <name evidence="9" type="ORF">OVA965_LOCUS1080</name>
    <name evidence="12" type="ORF">SRO942_LOCUS1039</name>
    <name evidence="11" type="ORF">TMI583_LOCUS1081</name>
</gene>
<dbReference type="GO" id="GO:0000462">
    <property type="term" value="P:maturation of SSU-rRNA from tricistronic rRNA transcript (SSU-rRNA, 5.8S rRNA, LSU-rRNA)"/>
    <property type="evidence" value="ECO:0007669"/>
    <property type="project" value="TreeGrafter"/>
</dbReference>
<evidence type="ECO:0000259" key="7">
    <source>
        <dbReference type="Pfam" id="PF06862"/>
    </source>
</evidence>
<feature type="domain" description="UTP25 C-terminal" evidence="7">
    <location>
        <begin position="406"/>
        <end position="600"/>
    </location>
</feature>
<reference evidence="10" key="1">
    <citation type="submission" date="2021-02" db="EMBL/GenBank/DDBJ databases">
        <authorList>
            <person name="Nowell W R."/>
        </authorList>
    </citation>
    <scope>NUCLEOTIDE SEQUENCE</scope>
</reference>
<evidence type="ECO:0000313" key="12">
    <source>
        <dbReference type="EMBL" id="CAF3534773.1"/>
    </source>
</evidence>
<comment type="subcellular location">
    <subcellularLocation>
        <location evidence="1">Nucleus</location>
        <location evidence="1">Nucleolus</location>
    </subcellularLocation>
</comment>
<feature type="region of interest" description="Disordered" evidence="6">
    <location>
        <begin position="207"/>
        <end position="229"/>
    </location>
</feature>
<dbReference type="OrthoDB" id="10264378at2759"/>
<dbReference type="GO" id="GO:0034511">
    <property type="term" value="F:U3 snoRNA binding"/>
    <property type="evidence" value="ECO:0007669"/>
    <property type="project" value="InterPro"/>
</dbReference>
<evidence type="ECO:0000256" key="3">
    <source>
        <dbReference type="ARBA" id="ARBA00023242"/>
    </source>
</evidence>
<dbReference type="AlphaFoldDB" id="A0A813PIC4"/>
<feature type="domain" description="UTP25 NTP hydrolase-like" evidence="8">
    <location>
        <begin position="105"/>
        <end position="390"/>
    </location>
</feature>
<dbReference type="Pfam" id="PF06862">
    <property type="entry name" value="Utp25_C"/>
    <property type="match status" value="1"/>
</dbReference>
<name>A0A813PIC4_9BILA</name>
<dbReference type="GO" id="GO:0032040">
    <property type="term" value="C:small-subunit processome"/>
    <property type="evidence" value="ECO:0007669"/>
    <property type="project" value="TreeGrafter"/>
</dbReference>
<dbReference type="InterPro" id="IPR027417">
    <property type="entry name" value="P-loop_NTPase"/>
</dbReference>
<keyword evidence="13" id="KW-1185">Reference proteome</keyword>
<dbReference type="Pfam" id="PF22916">
    <property type="entry name" value="UTP25_NTPase-like"/>
    <property type="match status" value="1"/>
</dbReference>
<dbReference type="Proteomes" id="UP000682733">
    <property type="component" value="Unassembled WGS sequence"/>
</dbReference>
<dbReference type="PANTHER" id="PTHR12933:SF0">
    <property type="entry name" value="U3 SMALL NUCLEOLAR RNA-ASSOCIATED PROTEIN 25 HOMOLOG"/>
    <property type="match status" value="1"/>
</dbReference>
<evidence type="ECO:0000256" key="5">
    <source>
        <dbReference type="ARBA" id="ARBA00032325"/>
    </source>
</evidence>
<protein>
    <recommendedName>
        <fullName evidence="4">U3 small nucleolar RNA-associated protein 25 homolog</fullName>
    </recommendedName>
    <alternativeName>
        <fullName evidence="5">UTP25 small subunit processor component</fullName>
    </alternativeName>
</protein>
<proteinExistence type="inferred from homology"/>
<evidence type="ECO:0000256" key="2">
    <source>
        <dbReference type="ARBA" id="ARBA00009223"/>
    </source>
</evidence>
<organism evidence="10 13">
    <name type="scientific">Didymodactylos carnosus</name>
    <dbReference type="NCBI Taxonomy" id="1234261"/>
    <lineage>
        <taxon>Eukaryota</taxon>
        <taxon>Metazoa</taxon>
        <taxon>Spiralia</taxon>
        <taxon>Gnathifera</taxon>
        <taxon>Rotifera</taxon>
        <taxon>Eurotatoria</taxon>
        <taxon>Bdelloidea</taxon>
        <taxon>Philodinida</taxon>
        <taxon>Philodinidae</taxon>
        <taxon>Didymodactylos</taxon>
    </lineage>
</organism>
<dbReference type="Proteomes" id="UP000677228">
    <property type="component" value="Unassembled WGS sequence"/>
</dbReference>
<dbReference type="EMBL" id="CAJNOK010000182">
    <property type="protein sequence ID" value="CAF0735026.1"/>
    <property type="molecule type" value="Genomic_DNA"/>
</dbReference>
<dbReference type="EMBL" id="CAJOBA010000182">
    <property type="protein sequence ID" value="CAF3511598.1"/>
    <property type="molecule type" value="Genomic_DNA"/>
</dbReference>
<evidence type="ECO:0000313" key="10">
    <source>
        <dbReference type="EMBL" id="CAF0754584.1"/>
    </source>
</evidence>
<dbReference type="InterPro" id="IPR053939">
    <property type="entry name" value="UTP25_C"/>
</dbReference>
<evidence type="ECO:0000256" key="6">
    <source>
        <dbReference type="SAM" id="MobiDB-lite"/>
    </source>
</evidence>
<comment type="similarity">
    <text evidence="2">Belongs to the UTP25 family.</text>
</comment>
<accession>A0A813PIC4</accession>
<dbReference type="Proteomes" id="UP000681722">
    <property type="component" value="Unassembled WGS sequence"/>
</dbReference>
<evidence type="ECO:0000313" key="9">
    <source>
        <dbReference type="EMBL" id="CAF0735026.1"/>
    </source>
</evidence>
<dbReference type="Proteomes" id="UP000663829">
    <property type="component" value="Unassembled WGS sequence"/>
</dbReference>
<dbReference type="EMBL" id="CAJNOQ010000089">
    <property type="protein sequence ID" value="CAF0754584.1"/>
    <property type="molecule type" value="Genomic_DNA"/>
</dbReference>
<evidence type="ECO:0000256" key="4">
    <source>
        <dbReference type="ARBA" id="ARBA00024421"/>
    </source>
</evidence>
<evidence type="ECO:0000313" key="13">
    <source>
        <dbReference type="Proteomes" id="UP000663829"/>
    </source>
</evidence>
<dbReference type="InterPro" id="IPR010678">
    <property type="entry name" value="UTP25"/>
</dbReference>
<sequence length="605" mass="72584">MEISINDTKSDPFLEHFETLLDESYVENNLQKKNKSKLIKEHTYLDLGQFEYLTSYQKTEQDFSSSSIYHIESYSIKKSLLKNIYNSGRTLTNLQLEYFNLIQQYNDVYYPNRTIDNGEQFRFITCLHLLNHIKKSRQRILQHNQRLKDNPELEYQDQGYSRTKILIIVPFRESVRRIVQCFEDILIGEDDDEKNKIQLTHRKRFKNDYGTGDEQTTTRTKPKFQRSSDEYDEIFSGNTDDHFRLGLCVTRKSLKFYTKAYQSDILIVSPVGLRTMLEKRRGKKRKRDDENEDETEDDIDNATAFLSSIECVFCDQLDVLYMQNFDHLLYIFENLNIQPKKPTSIDFSRIRAWTLNNWSKYYRQIIVLSSFTSPFFLNLFHRFSTNYQGQCIFKPKFPLNGYICQQTLTNAPQLFQRIQLNTMITDKTIPEQRWQYFIDTVLPRYDTMMYDHTLIYLSSYFDFVRLRNYMKDEKHRQFNFATLSEYSTKKEILLNRNMFFHRQIRFLLITERFHFYYRYRIRGCKHILFYELPSYGQFYNEIAHFLTLSTTSKNKIDYAATTTPTCTTLYTKQDALKLAYVLGQKRTTELLNSDKNVHMFSNKVS</sequence>
<dbReference type="InterPro" id="IPR053940">
    <property type="entry name" value="UTP25_NTPase-like"/>
</dbReference>
<dbReference type="Gene3D" id="3.40.50.300">
    <property type="entry name" value="P-loop containing nucleotide triphosphate hydrolases"/>
    <property type="match status" value="1"/>
</dbReference>
<comment type="caution">
    <text evidence="10">The sequence shown here is derived from an EMBL/GenBank/DDBJ whole genome shotgun (WGS) entry which is preliminary data.</text>
</comment>
<evidence type="ECO:0000313" key="11">
    <source>
        <dbReference type="EMBL" id="CAF3511598.1"/>
    </source>
</evidence>
<keyword evidence="3" id="KW-0539">Nucleus</keyword>
<dbReference type="GO" id="GO:0019843">
    <property type="term" value="F:rRNA binding"/>
    <property type="evidence" value="ECO:0007669"/>
    <property type="project" value="TreeGrafter"/>
</dbReference>